<reference evidence="2 3" key="1">
    <citation type="submission" date="2019-02" db="EMBL/GenBank/DDBJ databases">
        <title>Draft genome sequences of novel Actinobacteria.</title>
        <authorList>
            <person name="Sahin N."/>
            <person name="Ay H."/>
            <person name="Saygin H."/>
        </authorList>
    </citation>
    <scope>NUCLEOTIDE SEQUENCE [LARGE SCALE GENOMIC DNA]</scope>
    <source>
        <strain evidence="2 3">8K307</strain>
    </source>
</reference>
<dbReference type="EMBL" id="SMLB01000062">
    <property type="protein sequence ID" value="TDD64767.1"/>
    <property type="molecule type" value="Genomic_DNA"/>
</dbReference>
<dbReference type="AlphaFoldDB" id="A0A4V2YR52"/>
<feature type="compositionally biased region" description="Basic residues" evidence="1">
    <location>
        <begin position="96"/>
        <end position="114"/>
    </location>
</feature>
<sequence length="114" mass="12737">MGGRYANEEQPPDGIPPPGDAPTPIQVFVRLVGGEHGEHWRTATARRWTSNHVLVSFVDGGYPGYPNAESLAWLHKDDVARIVPAAEMRAWVNGQRGHRTRATPNRAQRHAQRR</sequence>
<gene>
    <name evidence="2" type="ORF">E1262_27140</name>
</gene>
<keyword evidence="3" id="KW-1185">Reference proteome</keyword>
<evidence type="ECO:0000313" key="2">
    <source>
        <dbReference type="EMBL" id="TDD64767.1"/>
    </source>
</evidence>
<name>A0A4V2YR52_9ACTN</name>
<organism evidence="2 3">
    <name type="scientific">Jiangella aurantiaca</name>
    <dbReference type="NCBI Taxonomy" id="2530373"/>
    <lineage>
        <taxon>Bacteria</taxon>
        <taxon>Bacillati</taxon>
        <taxon>Actinomycetota</taxon>
        <taxon>Actinomycetes</taxon>
        <taxon>Jiangellales</taxon>
        <taxon>Jiangellaceae</taxon>
        <taxon>Jiangella</taxon>
    </lineage>
</organism>
<dbReference type="Proteomes" id="UP000295217">
    <property type="component" value="Unassembled WGS sequence"/>
</dbReference>
<dbReference type="OrthoDB" id="5195718at2"/>
<accession>A0A4V2YR52</accession>
<proteinExistence type="predicted"/>
<feature type="region of interest" description="Disordered" evidence="1">
    <location>
        <begin position="1"/>
        <end position="23"/>
    </location>
</feature>
<feature type="region of interest" description="Disordered" evidence="1">
    <location>
        <begin position="93"/>
        <end position="114"/>
    </location>
</feature>
<evidence type="ECO:0000256" key="1">
    <source>
        <dbReference type="SAM" id="MobiDB-lite"/>
    </source>
</evidence>
<protein>
    <submittedName>
        <fullName evidence="2">Uncharacterized protein</fullName>
    </submittedName>
</protein>
<comment type="caution">
    <text evidence="2">The sequence shown here is derived from an EMBL/GenBank/DDBJ whole genome shotgun (WGS) entry which is preliminary data.</text>
</comment>
<evidence type="ECO:0000313" key="3">
    <source>
        <dbReference type="Proteomes" id="UP000295217"/>
    </source>
</evidence>
<dbReference type="RefSeq" id="WP_132107479.1">
    <property type="nucleotide sequence ID" value="NZ_SMLB01000062.1"/>
</dbReference>